<protein>
    <recommendedName>
        <fullName evidence="3">Flavin reductase like domain-containing protein</fullName>
    </recommendedName>
</protein>
<dbReference type="InterPro" id="IPR002563">
    <property type="entry name" value="Flavin_Rdtase-like_dom"/>
</dbReference>
<evidence type="ECO:0000313" key="4">
    <source>
        <dbReference type="EMBL" id="KAJ3479876.1"/>
    </source>
</evidence>
<dbReference type="SUPFAM" id="SSF50475">
    <property type="entry name" value="FMN-binding split barrel"/>
    <property type="match status" value="1"/>
</dbReference>
<evidence type="ECO:0000256" key="2">
    <source>
        <dbReference type="SAM" id="MobiDB-lite"/>
    </source>
</evidence>
<accession>A0AAD5V1Y8</accession>
<dbReference type="GO" id="GO:0010181">
    <property type="term" value="F:FMN binding"/>
    <property type="evidence" value="ECO:0007669"/>
    <property type="project" value="InterPro"/>
</dbReference>
<dbReference type="PANTHER" id="PTHR30466:SF1">
    <property type="entry name" value="FMN REDUCTASE (NADH) RUTF"/>
    <property type="match status" value="1"/>
</dbReference>
<dbReference type="Proteomes" id="UP001212997">
    <property type="component" value="Unassembled WGS sequence"/>
</dbReference>
<gene>
    <name evidence="4" type="ORF">NLI96_g8755</name>
</gene>
<dbReference type="SMART" id="SM00903">
    <property type="entry name" value="Flavin_Reduct"/>
    <property type="match status" value="1"/>
</dbReference>
<dbReference type="Pfam" id="PF01613">
    <property type="entry name" value="Flavin_Reduct"/>
    <property type="match status" value="1"/>
</dbReference>
<dbReference type="GO" id="GO:0042602">
    <property type="term" value="F:riboflavin reductase (NADPH) activity"/>
    <property type="evidence" value="ECO:0007669"/>
    <property type="project" value="TreeGrafter"/>
</dbReference>
<sequence length="251" mass="27596">MSTSVLRCSFPRKIMAPHRLARSTHNNPPVETIRRDLRTLLRNTAQPVAVVTSLMPEKHISPDIPHSKYHGATLSSFTSIALDPHPLVAFSLRIPSRMATTLRDAHIDWPSHMVINILSGLQEDIAVAFSRVDLFPHPFESVPFTLTEEGLPILSGSLGALSCKLVASSWPLHDLEVLSGDKKKDLDHVWEGDGVASELFIAQVTRVESTKGPGETDPLQSSPLLYYQKGYSTTSPLPLKAGSKLRAEKKP</sequence>
<keyword evidence="5" id="KW-1185">Reference proteome</keyword>
<dbReference type="EMBL" id="JANAWD010000410">
    <property type="protein sequence ID" value="KAJ3479876.1"/>
    <property type="molecule type" value="Genomic_DNA"/>
</dbReference>
<organism evidence="4 5">
    <name type="scientific">Meripilus lineatus</name>
    <dbReference type="NCBI Taxonomy" id="2056292"/>
    <lineage>
        <taxon>Eukaryota</taxon>
        <taxon>Fungi</taxon>
        <taxon>Dikarya</taxon>
        <taxon>Basidiomycota</taxon>
        <taxon>Agaricomycotina</taxon>
        <taxon>Agaricomycetes</taxon>
        <taxon>Polyporales</taxon>
        <taxon>Meripilaceae</taxon>
        <taxon>Meripilus</taxon>
    </lineage>
</organism>
<keyword evidence="1" id="KW-0560">Oxidoreductase</keyword>
<dbReference type="InterPro" id="IPR050268">
    <property type="entry name" value="NADH-dep_flavin_reductase"/>
</dbReference>
<dbReference type="PANTHER" id="PTHR30466">
    <property type="entry name" value="FLAVIN REDUCTASE"/>
    <property type="match status" value="1"/>
</dbReference>
<feature type="region of interest" description="Disordered" evidence="2">
    <location>
        <begin position="230"/>
        <end position="251"/>
    </location>
</feature>
<feature type="domain" description="Flavin reductase like" evidence="3">
    <location>
        <begin position="41"/>
        <end position="233"/>
    </location>
</feature>
<evidence type="ECO:0000259" key="3">
    <source>
        <dbReference type="SMART" id="SM00903"/>
    </source>
</evidence>
<dbReference type="AlphaFoldDB" id="A0AAD5V1Y8"/>
<reference evidence="4" key="1">
    <citation type="submission" date="2022-07" db="EMBL/GenBank/DDBJ databases">
        <title>Genome Sequence of Physisporinus lineatus.</title>
        <authorList>
            <person name="Buettner E."/>
        </authorList>
    </citation>
    <scope>NUCLEOTIDE SEQUENCE</scope>
    <source>
        <strain evidence="4">VT162</strain>
    </source>
</reference>
<comment type="caution">
    <text evidence="4">The sequence shown here is derived from an EMBL/GenBank/DDBJ whole genome shotgun (WGS) entry which is preliminary data.</text>
</comment>
<dbReference type="Gene3D" id="2.30.110.10">
    <property type="entry name" value="Electron Transport, Fmn-binding Protein, Chain A"/>
    <property type="match status" value="1"/>
</dbReference>
<evidence type="ECO:0000256" key="1">
    <source>
        <dbReference type="ARBA" id="ARBA00023002"/>
    </source>
</evidence>
<name>A0AAD5V1Y8_9APHY</name>
<proteinExistence type="predicted"/>
<evidence type="ECO:0000313" key="5">
    <source>
        <dbReference type="Proteomes" id="UP001212997"/>
    </source>
</evidence>
<dbReference type="InterPro" id="IPR012349">
    <property type="entry name" value="Split_barrel_FMN-bd"/>
</dbReference>